<evidence type="ECO:0000256" key="2">
    <source>
        <dbReference type="ARBA" id="ARBA00011270"/>
    </source>
</evidence>
<dbReference type="InterPro" id="IPR018204">
    <property type="entry name" value="Trp_synthase_alpha_AS"/>
</dbReference>
<feature type="active site" description="Proton acceptor" evidence="8">
    <location>
        <position position="45"/>
    </location>
</feature>
<dbReference type="Pfam" id="PF00290">
    <property type="entry name" value="Trp_syntA"/>
    <property type="match status" value="1"/>
</dbReference>
<dbReference type="EMBL" id="CP002355">
    <property type="protein sequence ID" value="ADR34643.1"/>
    <property type="molecule type" value="Genomic_DNA"/>
</dbReference>
<evidence type="ECO:0000256" key="3">
    <source>
        <dbReference type="ARBA" id="ARBA00022605"/>
    </source>
</evidence>
<keyword evidence="11" id="KW-1185">Reference proteome</keyword>
<dbReference type="InterPro" id="IPR002028">
    <property type="entry name" value="Trp_synthase_suA"/>
</dbReference>
<dbReference type="PROSITE" id="PS00167">
    <property type="entry name" value="TRP_SYNTHASE_ALPHA"/>
    <property type="match status" value="1"/>
</dbReference>
<comment type="function">
    <text evidence="8">The alpha subunit is responsible for the aldol cleavage of indoleglycerol phosphate to indole and glyceraldehyde 3-phosphate.</text>
</comment>
<comment type="subunit">
    <text evidence="2 8">Tetramer of two alpha and two beta chains.</text>
</comment>
<gene>
    <name evidence="8" type="primary">trpA</name>
    <name evidence="10" type="ordered locus">Sulku_1983</name>
</gene>
<evidence type="ECO:0000256" key="8">
    <source>
        <dbReference type="HAMAP-Rule" id="MF_00131"/>
    </source>
</evidence>
<dbReference type="PANTHER" id="PTHR43406">
    <property type="entry name" value="TRYPTOPHAN SYNTHASE, ALPHA CHAIN"/>
    <property type="match status" value="1"/>
</dbReference>
<dbReference type="PANTHER" id="PTHR43406:SF1">
    <property type="entry name" value="TRYPTOPHAN SYNTHASE ALPHA CHAIN, CHLOROPLASTIC"/>
    <property type="match status" value="1"/>
</dbReference>
<evidence type="ECO:0000256" key="1">
    <source>
        <dbReference type="ARBA" id="ARBA00004733"/>
    </source>
</evidence>
<proteinExistence type="inferred from homology"/>
<dbReference type="AlphaFoldDB" id="E4U2F6"/>
<dbReference type="Proteomes" id="UP000008721">
    <property type="component" value="Chromosome"/>
</dbReference>
<evidence type="ECO:0000313" key="10">
    <source>
        <dbReference type="EMBL" id="ADR34643.1"/>
    </source>
</evidence>
<protein>
    <recommendedName>
        <fullName evidence="8">Tryptophan synthase alpha chain</fullName>
        <ecNumber evidence="8">4.2.1.20</ecNumber>
    </recommendedName>
</protein>
<comment type="catalytic activity">
    <reaction evidence="7 8">
        <text>(1S,2R)-1-C-(indol-3-yl)glycerol 3-phosphate + L-serine = D-glyceraldehyde 3-phosphate + L-tryptophan + H2O</text>
        <dbReference type="Rhea" id="RHEA:10532"/>
        <dbReference type="ChEBI" id="CHEBI:15377"/>
        <dbReference type="ChEBI" id="CHEBI:33384"/>
        <dbReference type="ChEBI" id="CHEBI:57912"/>
        <dbReference type="ChEBI" id="CHEBI:58866"/>
        <dbReference type="ChEBI" id="CHEBI:59776"/>
        <dbReference type="EC" id="4.2.1.20"/>
    </reaction>
</comment>
<evidence type="ECO:0000256" key="5">
    <source>
        <dbReference type="ARBA" id="ARBA00023141"/>
    </source>
</evidence>
<dbReference type="NCBIfam" id="TIGR00262">
    <property type="entry name" value="trpA"/>
    <property type="match status" value="1"/>
</dbReference>
<dbReference type="HOGENOM" id="CLU_016734_0_0_7"/>
<reference evidence="10 11" key="1">
    <citation type="journal article" date="2012" name="Stand. Genomic Sci.">
        <title>Complete genome sequence of the sulfur compounds oxidizing chemolithoautotroph Sulfuricurvum kujiense type strain (YK-1(T)).</title>
        <authorList>
            <person name="Han C."/>
            <person name="Kotsyurbenko O."/>
            <person name="Chertkov O."/>
            <person name="Held B."/>
            <person name="Lapidus A."/>
            <person name="Nolan M."/>
            <person name="Lucas S."/>
            <person name="Hammon N."/>
            <person name="Deshpande S."/>
            <person name="Cheng J.F."/>
            <person name="Tapia R."/>
            <person name="Goodwin L.A."/>
            <person name="Pitluck S."/>
            <person name="Liolios K."/>
            <person name="Pagani I."/>
            <person name="Ivanova N."/>
            <person name="Mavromatis K."/>
            <person name="Mikhailova N."/>
            <person name="Pati A."/>
            <person name="Chen A."/>
            <person name="Palaniappan K."/>
            <person name="Land M."/>
            <person name="Hauser L."/>
            <person name="Chang Y.J."/>
            <person name="Jeffries C.D."/>
            <person name="Brambilla E.M."/>
            <person name="Rohde M."/>
            <person name="Spring S."/>
            <person name="Sikorski J."/>
            <person name="Goker M."/>
            <person name="Woyke T."/>
            <person name="Bristow J."/>
            <person name="Eisen J.A."/>
            <person name="Markowitz V."/>
            <person name="Hugenholtz P."/>
            <person name="Kyrpides N.C."/>
            <person name="Klenk H.P."/>
            <person name="Detter J.C."/>
        </authorList>
    </citation>
    <scope>NUCLEOTIDE SEQUENCE [LARGE SCALE GENOMIC DNA]</scope>
    <source>
        <strain evidence="11">ATCC BAA-921 / DSM 16994 / JCM 11577 / YK-1</strain>
    </source>
</reference>
<dbReference type="KEGG" id="sku:Sulku_1983"/>
<dbReference type="SUPFAM" id="SSF51366">
    <property type="entry name" value="Ribulose-phoshate binding barrel"/>
    <property type="match status" value="1"/>
</dbReference>
<keyword evidence="5 8" id="KW-0057">Aromatic amino acid biosynthesis</keyword>
<accession>E4U2F6</accession>
<dbReference type="OrthoDB" id="9804578at2"/>
<dbReference type="InterPro" id="IPR011060">
    <property type="entry name" value="RibuloseP-bd_barrel"/>
</dbReference>
<dbReference type="STRING" id="709032.Sulku_1983"/>
<keyword evidence="6 8" id="KW-0456">Lyase</keyword>
<evidence type="ECO:0000313" key="11">
    <source>
        <dbReference type="Proteomes" id="UP000008721"/>
    </source>
</evidence>
<keyword evidence="3 8" id="KW-0028">Amino-acid biosynthesis</keyword>
<evidence type="ECO:0000256" key="6">
    <source>
        <dbReference type="ARBA" id="ARBA00023239"/>
    </source>
</evidence>
<evidence type="ECO:0000256" key="4">
    <source>
        <dbReference type="ARBA" id="ARBA00022822"/>
    </source>
</evidence>
<dbReference type="RefSeq" id="WP_013460840.1">
    <property type="nucleotide sequence ID" value="NC_014762.1"/>
</dbReference>
<keyword evidence="4 8" id="KW-0822">Tryptophan biosynthesis</keyword>
<name>E4U2F6_SULKY</name>
<organism evidence="10 11">
    <name type="scientific">Sulfuricurvum kujiense (strain ATCC BAA-921 / DSM 16994 / JCM 11577 / YK-1)</name>
    <dbReference type="NCBI Taxonomy" id="709032"/>
    <lineage>
        <taxon>Bacteria</taxon>
        <taxon>Pseudomonadati</taxon>
        <taxon>Campylobacterota</taxon>
        <taxon>Epsilonproteobacteria</taxon>
        <taxon>Campylobacterales</taxon>
        <taxon>Sulfurimonadaceae</taxon>
        <taxon>Sulfuricurvum</taxon>
    </lineage>
</organism>
<feature type="active site" description="Proton acceptor" evidence="8">
    <location>
        <position position="34"/>
    </location>
</feature>
<comment type="pathway">
    <text evidence="1 8">Amino-acid biosynthesis; L-tryptophan biosynthesis; L-tryptophan from chorismate: step 5/5.</text>
</comment>
<evidence type="ECO:0000256" key="7">
    <source>
        <dbReference type="ARBA" id="ARBA00049047"/>
    </source>
</evidence>
<dbReference type="UniPathway" id="UPA00035">
    <property type="reaction ID" value="UER00044"/>
</dbReference>
<comment type="similarity">
    <text evidence="8 9">Belongs to the TrpA family.</text>
</comment>
<sequence>MKKLVAYITAGYPDKNFTVDLALALGENGVDTLELGVPFSDPVADGPVIEAANQRALEGGFRFADLLEISEKVAPKIDTLWMGYFNPFYQYGMEALLEKAKSISVNGMIIPDVPYEEARVYHSLFENRGLANITFVAPTDGEERIAMITAEARKFIYLVAYAGITGSGKSEDLAPTLAMIKRHTQTPVYVGFGVNEQTAREKVQGADGVIVGSAIVNVLLDDSLSNTQKIAKCCEITRKIKSLINE</sequence>
<dbReference type="Gene3D" id="3.20.20.70">
    <property type="entry name" value="Aldolase class I"/>
    <property type="match status" value="1"/>
</dbReference>
<evidence type="ECO:0000256" key="9">
    <source>
        <dbReference type="RuleBase" id="RU003662"/>
    </source>
</evidence>
<dbReference type="EC" id="4.2.1.20" evidence="8"/>
<dbReference type="HAMAP" id="MF_00131">
    <property type="entry name" value="Trp_synth_alpha"/>
    <property type="match status" value="1"/>
</dbReference>
<dbReference type="eggNOG" id="COG0159">
    <property type="taxonomic scope" value="Bacteria"/>
</dbReference>
<dbReference type="CDD" id="cd04724">
    <property type="entry name" value="Tryptophan_synthase_alpha"/>
    <property type="match status" value="1"/>
</dbReference>
<dbReference type="InterPro" id="IPR013785">
    <property type="entry name" value="Aldolase_TIM"/>
</dbReference>
<dbReference type="GO" id="GO:0004834">
    <property type="term" value="F:tryptophan synthase activity"/>
    <property type="evidence" value="ECO:0007669"/>
    <property type="project" value="UniProtKB-UniRule"/>
</dbReference>
<dbReference type="GO" id="GO:0005829">
    <property type="term" value="C:cytosol"/>
    <property type="evidence" value="ECO:0007669"/>
    <property type="project" value="TreeGrafter"/>
</dbReference>